<dbReference type="NCBIfam" id="TIGR00573">
    <property type="entry name" value="dnaq"/>
    <property type="match status" value="1"/>
</dbReference>
<dbReference type="InterPro" id="IPR006054">
    <property type="entry name" value="DnaQ"/>
</dbReference>
<dbReference type="SMART" id="SM00479">
    <property type="entry name" value="EXOIII"/>
    <property type="match status" value="1"/>
</dbReference>
<dbReference type="PANTHER" id="PTHR30231">
    <property type="entry name" value="DNA POLYMERASE III SUBUNIT EPSILON"/>
    <property type="match status" value="1"/>
</dbReference>
<feature type="domain" description="Exonuclease" evidence="2">
    <location>
        <begin position="3"/>
        <end position="168"/>
    </location>
</feature>
<keyword evidence="1" id="KW-0269">Exonuclease</keyword>
<dbReference type="EMBL" id="FQVI01000014">
    <property type="protein sequence ID" value="SHF14592.1"/>
    <property type="molecule type" value="Genomic_DNA"/>
</dbReference>
<organism evidence="3 4">
    <name type="scientific">Lactonifactor longoviformis DSM 17459</name>
    <dbReference type="NCBI Taxonomy" id="1122155"/>
    <lineage>
        <taxon>Bacteria</taxon>
        <taxon>Bacillati</taxon>
        <taxon>Bacillota</taxon>
        <taxon>Clostridia</taxon>
        <taxon>Eubacteriales</taxon>
        <taxon>Clostridiaceae</taxon>
        <taxon>Lactonifactor</taxon>
    </lineage>
</organism>
<keyword evidence="1" id="KW-0378">Hydrolase</keyword>
<dbReference type="PANTHER" id="PTHR30231:SF41">
    <property type="entry name" value="DNA POLYMERASE III SUBUNIT EPSILON"/>
    <property type="match status" value="1"/>
</dbReference>
<dbReference type="OrthoDB" id="9813328at2"/>
<dbReference type="Pfam" id="PF00929">
    <property type="entry name" value="RNase_T"/>
    <property type="match status" value="1"/>
</dbReference>
<dbReference type="FunFam" id="3.30.420.10:FF:000045">
    <property type="entry name" value="3'-5' exonuclease DinG"/>
    <property type="match status" value="1"/>
</dbReference>
<dbReference type="InterPro" id="IPR012337">
    <property type="entry name" value="RNaseH-like_sf"/>
</dbReference>
<evidence type="ECO:0000256" key="1">
    <source>
        <dbReference type="ARBA" id="ARBA00022839"/>
    </source>
</evidence>
<evidence type="ECO:0000259" key="2">
    <source>
        <dbReference type="SMART" id="SM00479"/>
    </source>
</evidence>
<sequence>MRAYVTLDLETTGLQPDKDAILEIGAIKVVEGSVADTYATFVDPRREIPPRITEITGISGDMVAGQPGIESALPRLLEFCGDYPLLGHNLLFDYSFVKYGAAGQGLAFEKKGMDTLAISRKVLPELKSRSLQYLRRYYRIPQEKAHRALDDARTTYLLYEKLFEEFGQSHPEAFCCSPLVCRIKKQSSITNAQKGYLRDLIKYHKIEFDTEMDSLSKSDASKIIDGILSTYGRIKR</sequence>
<proteinExistence type="predicted"/>
<dbReference type="Gene3D" id="3.30.420.10">
    <property type="entry name" value="Ribonuclease H-like superfamily/Ribonuclease H"/>
    <property type="match status" value="1"/>
</dbReference>
<gene>
    <name evidence="3" type="ORF">SAMN02745158_02676</name>
</gene>
<dbReference type="AlphaFoldDB" id="A0A1M4ZA04"/>
<evidence type="ECO:0000313" key="3">
    <source>
        <dbReference type="EMBL" id="SHF14592.1"/>
    </source>
</evidence>
<dbReference type="GO" id="GO:0008408">
    <property type="term" value="F:3'-5' exonuclease activity"/>
    <property type="evidence" value="ECO:0007669"/>
    <property type="project" value="TreeGrafter"/>
</dbReference>
<dbReference type="STRING" id="1122155.SAMN02745158_02676"/>
<evidence type="ECO:0000313" key="4">
    <source>
        <dbReference type="Proteomes" id="UP000184245"/>
    </source>
</evidence>
<dbReference type="InterPro" id="IPR013520">
    <property type="entry name" value="Ribonucl_H"/>
</dbReference>
<dbReference type="GO" id="GO:0003677">
    <property type="term" value="F:DNA binding"/>
    <property type="evidence" value="ECO:0007669"/>
    <property type="project" value="InterPro"/>
</dbReference>
<dbReference type="CDD" id="cd06127">
    <property type="entry name" value="DEDDh"/>
    <property type="match status" value="1"/>
</dbReference>
<dbReference type="GO" id="GO:0005829">
    <property type="term" value="C:cytosol"/>
    <property type="evidence" value="ECO:0007669"/>
    <property type="project" value="TreeGrafter"/>
</dbReference>
<dbReference type="SUPFAM" id="SSF53098">
    <property type="entry name" value="Ribonuclease H-like"/>
    <property type="match status" value="1"/>
</dbReference>
<keyword evidence="4" id="KW-1185">Reference proteome</keyword>
<protein>
    <submittedName>
        <fullName evidence="3">DNA polymerase-3 subunit alpha</fullName>
    </submittedName>
</protein>
<dbReference type="RefSeq" id="WP_072852560.1">
    <property type="nucleotide sequence ID" value="NZ_FQVI01000014.1"/>
</dbReference>
<dbReference type="InterPro" id="IPR036397">
    <property type="entry name" value="RNaseH_sf"/>
</dbReference>
<dbReference type="GO" id="GO:0003887">
    <property type="term" value="F:DNA-directed DNA polymerase activity"/>
    <property type="evidence" value="ECO:0007669"/>
    <property type="project" value="InterPro"/>
</dbReference>
<reference evidence="3 4" key="1">
    <citation type="submission" date="2016-11" db="EMBL/GenBank/DDBJ databases">
        <authorList>
            <person name="Jaros S."/>
            <person name="Januszkiewicz K."/>
            <person name="Wedrychowicz H."/>
        </authorList>
    </citation>
    <scope>NUCLEOTIDE SEQUENCE [LARGE SCALE GENOMIC DNA]</scope>
    <source>
        <strain evidence="3 4">DSM 17459</strain>
    </source>
</reference>
<dbReference type="Proteomes" id="UP000184245">
    <property type="component" value="Unassembled WGS sequence"/>
</dbReference>
<keyword evidence="1" id="KW-0540">Nuclease</keyword>
<accession>A0A1M4ZA04</accession>
<name>A0A1M4ZA04_9CLOT</name>
<dbReference type="GO" id="GO:0045004">
    <property type="term" value="P:DNA replication proofreading"/>
    <property type="evidence" value="ECO:0007669"/>
    <property type="project" value="TreeGrafter"/>
</dbReference>